<keyword evidence="3" id="KW-1185">Reference proteome</keyword>
<feature type="region of interest" description="Disordered" evidence="1">
    <location>
        <begin position="86"/>
        <end position="108"/>
    </location>
</feature>
<evidence type="ECO:0000313" key="2">
    <source>
        <dbReference type="EMBL" id="KAK7389585.1"/>
    </source>
</evidence>
<reference evidence="2 3" key="1">
    <citation type="submission" date="2024-01" db="EMBL/GenBank/DDBJ databases">
        <title>The genomes of 5 underutilized Papilionoideae crops provide insights into root nodulation and disease resistanc.</title>
        <authorList>
            <person name="Jiang F."/>
        </authorList>
    </citation>
    <scope>NUCLEOTIDE SEQUENCE [LARGE SCALE GENOMIC DNA]</scope>
    <source>
        <strain evidence="2">DUOXIRENSHENG_FW03</strain>
        <tissue evidence="2">Leaves</tissue>
    </source>
</reference>
<dbReference type="EMBL" id="JAYMYS010000006">
    <property type="protein sequence ID" value="KAK7389585.1"/>
    <property type="molecule type" value="Genomic_DNA"/>
</dbReference>
<evidence type="ECO:0000256" key="1">
    <source>
        <dbReference type="SAM" id="MobiDB-lite"/>
    </source>
</evidence>
<dbReference type="AlphaFoldDB" id="A0AAN9S693"/>
<feature type="compositionally biased region" description="Basic and acidic residues" evidence="1">
    <location>
        <begin position="90"/>
        <end position="101"/>
    </location>
</feature>
<name>A0AAN9S693_PSOTE</name>
<accession>A0AAN9S693</accession>
<sequence length="108" mass="11710">MGSKGGWAWCYGGGKESSFSQLVFKSPCKASCLSSMMICIVSISWVMANIAPSRGGECWINEVKDDVVSMSYDMTTHLPWGWGHNSLAPLEREGGGRREEGGELTVDS</sequence>
<protein>
    <submittedName>
        <fullName evidence="2">Uncharacterized protein</fullName>
    </submittedName>
</protein>
<dbReference type="Proteomes" id="UP001386955">
    <property type="component" value="Unassembled WGS sequence"/>
</dbReference>
<gene>
    <name evidence="2" type="ORF">VNO78_24741</name>
</gene>
<comment type="caution">
    <text evidence="2">The sequence shown here is derived from an EMBL/GenBank/DDBJ whole genome shotgun (WGS) entry which is preliminary data.</text>
</comment>
<evidence type="ECO:0000313" key="3">
    <source>
        <dbReference type="Proteomes" id="UP001386955"/>
    </source>
</evidence>
<organism evidence="2 3">
    <name type="scientific">Psophocarpus tetragonolobus</name>
    <name type="common">Winged bean</name>
    <name type="synonym">Dolichos tetragonolobus</name>
    <dbReference type="NCBI Taxonomy" id="3891"/>
    <lineage>
        <taxon>Eukaryota</taxon>
        <taxon>Viridiplantae</taxon>
        <taxon>Streptophyta</taxon>
        <taxon>Embryophyta</taxon>
        <taxon>Tracheophyta</taxon>
        <taxon>Spermatophyta</taxon>
        <taxon>Magnoliopsida</taxon>
        <taxon>eudicotyledons</taxon>
        <taxon>Gunneridae</taxon>
        <taxon>Pentapetalae</taxon>
        <taxon>rosids</taxon>
        <taxon>fabids</taxon>
        <taxon>Fabales</taxon>
        <taxon>Fabaceae</taxon>
        <taxon>Papilionoideae</taxon>
        <taxon>50 kb inversion clade</taxon>
        <taxon>NPAAA clade</taxon>
        <taxon>indigoferoid/millettioid clade</taxon>
        <taxon>Phaseoleae</taxon>
        <taxon>Psophocarpus</taxon>
    </lineage>
</organism>
<proteinExistence type="predicted"/>